<gene>
    <name evidence="2" type="ORF">ACFFHK_00900</name>
</gene>
<feature type="domain" description="ESPR" evidence="1">
    <location>
        <begin position="1"/>
        <end position="44"/>
    </location>
</feature>
<organism evidence="2 3">
    <name type="scientific">Gallibacterium trehalosifermentans</name>
    <dbReference type="NCBI Taxonomy" id="516935"/>
    <lineage>
        <taxon>Bacteria</taxon>
        <taxon>Pseudomonadati</taxon>
        <taxon>Pseudomonadota</taxon>
        <taxon>Gammaproteobacteria</taxon>
        <taxon>Pasteurellales</taxon>
        <taxon>Pasteurellaceae</taxon>
        <taxon>Gallibacterium</taxon>
    </lineage>
</organism>
<evidence type="ECO:0000259" key="1">
    <source>
        <dbReference type="Pfam" id="PF13018"/>
    </source>
</evidence>
<sequence length="221" mass="23737">MNKIYRIVWNVAKGAWQCVSELGKSHGKKGSSVVTNGQTIQLITLGKYFKIKLLALFCLSAISGVVVAAKVEQSGAVGVGGRYLYIGTTYGGDGSLTAQEGATLADIQAVVPDFGKRIIQLGANNSAGTLIIQDKANIAITNSIERHFTGKRNNPHPYLLRVDDATLQFGGASLLKGSPRSTPDSANSNEPTISAIEVMGGEFHYNGFFYNDRKNKFFCSR</sequence>
<name>A0ABV6GY16_9PAST</name>
<dbReference type="RefSeq" id="WP_382367893.1">
    <property type="nucleotide sequence ID" value="NZ_JBHLWB010000001.1"/>
</dbReference>
<protein>
    <submittedName>
        <fullName evidence="2">ESPR domain-containing protein</fullName>
    </submittedName>
</protein>
<accession>A0ABV6GY16</accession>
<dbReference type="Pfam" id="PF13018">
    <property type="entry name" value="ESPR"/>
    <property type="match status" value="1"/>
</dbReference>
<dbReference type="InterPro" id="IPR024973">
    <property type="entry name" value="ESPR"/>
</dbReference>
<evidence type="ECO:0000313" key="3">
    <source>
        <dbReference type="Proteomes" id="UP001589767"/>
    </source>
</evidence>
<dbReference type="Proteomes" id="UP001589767">
    <property type="component" value="Unassembled WGS sequence"/>
</dbReference>
<dbReference type="EMBL" id="JBHLWB010000001">
    <property type="protein sequence ID" value="MFC0308264.1"/>
    <property type="molecule type" value="Genomic_DNA"/>
</dbReference>
<comment type="caution">
    <text evidence="2">The sequence shown here is derived from an EMBL/GenBank/DDBJ whole genome shotgun (WGS) entry which is preliminary data.</text>
</comment>
<proteinExistence type="predicted"/>
<keyword evidence="3" id="KW-1185">Reference proteome</keyword>
<evidence type="ECO:0000313" key="2">
    <source>
        <dbReference type="EMBL" id="MFC0308264.1"/>
    </source>
</evidence>
<reference evidence="2 3" key="1">
    <citation type="submission" date="2024-09" db="EMBL/GenBank/DDBJ databases">
        <authorList>
            <person name="Sun Q."/>
            <person name="Mori K."/>
        </authorList>
    </citation>
    <scope>NUCLEOTIDE SEQUENCE [LARGE SCALE GENOMIC DNA]</scope>
    <source>
        <strain evidence="2 3">CCM 7539</strain>
    </source>
</reference>